<evidence type="ECO:0000313" key="3">
    <source>
        <dbReference type="EMBL" id="AXY55673.1"/>
    </source>
</evidence>
<organism evidence="3 4">
    <name type="scientific">Acinetobacter chinensis</name>
    <dbReference type="NCBI Taxonomy" id="2004650"/>
    <lineage>
        <taxon>Bacteria</taxon>
        <taxon>Pseudomonadati</taxon>
        <taxon>Pseudomonadota</taxon>
        <taxon>Gammaproteobacteria</taxon>
        <taxon>Moraxellales</taxon>
        <taxon>Moraxellaceae</taxon>
        <taxon>Acinetobacter</taxon>
    </lineage>
</organism>
<dbReference type="Proteomes" id="UP000263753">
    <property type="component" value="Chromosome"/>
</dbReference>
<dbReference type="RefSeq" id="WP_087513690.1">
    <property type="nucleotide sequence ID" value="NZ_CP032134.1"/>
</dbReference>
<dbReference type="KEGG" id="achi:CDG60_03130"/>
<dbReference type="AlphaFoldDB" id="A0A3B7LZC7"/>
<feature type="compositionally biased region" description="Low complexity" evidence="1">
    <location>
        <begin position="253"/>
        <end position="269"/>
    </location>
</feature>
<feature type="transmembrane region" description="Helical" evidence="2">
    <location>
        <begin position="44"/>
        <end position="62"/>
    </location>
</feature>
<keyword evidence="2" id="KW-1133">Transmembrane helix</keyword>
<protein>
    <submittedName>
        <fullName evidence="3">Uncharacterized protein</fullName>
    </submittedName>
</protein>
<proteinExistence type="predicted"/>
<evidence type="ECO:0000313" key="4">
    <source>
        <dbReference type="Proteomes" id="UP000263753"/>
    </source>
</evidence>
<reference evidence="4" key="1">
    <citation type="submission" date="2018-09" db="EMBL/GenBank/DDBJ databases">
        <title>The complete genome of Acinetobacter sp. strain WCHAc010005.</title>
        <authorList>
            <person name="Hu Y."/>
            <person name="Long H."/>
            <person name="Feng Y."/>
            <person name="Zong Z."/>
        </authorList>
    </citation>
    <scope>NUCLEOTIDE SEQUENCE [LARGE SCALE GENOMIC DNA]</scope>
    <source>
        <strain evidence="4">WCHAc010005</strain>
    </source>
</reference>
<accession>A0A3B7LZC7</accession>
<feature type="transmembrane region" description="Helical" evidence="2">
    <location>
        <begin position="20"/>
        <end position="38"/>
    </location>
</feature>
<evidence type="ECO:0000256" key="1">
    <source>
        <dbReference type="SAM" id="MobiDB-lite"/>
    </source>
</evidence>
<dbReference type="EMBL" id="CP032134">
    <property type="protein sequence ID" value="AXY55673.1"/>
    <property type="molecule type" value="Genomic_DNA"/>
</dbReference>
<gene>
    <name evidence="3" type="ORF">CDG60_03130</name>
</gene>
<evidence type="ECO:0000256" key="2">
    <source>
        <dbReference type="SAM" id="Phobius"/>
    </source>
</evidence>
<name>A0A3B7LZC7_9GAMM</name>
<sequence length="276" mass="30804">MHKQTTNQHPYRRHFSEISWSVFFIVSAVVFMMTAGIGYASGNFTLLLIPAVFMLIWGISRFKSMHKMARLDAFQIPSYILSDFSRQYPGYGAAQLKQIEEGFKDYLALHLIKKQAYAMPSKSVDALWHLLLEKYAGFYAEMCQQLLGFQLYHYPHAEEVSAGEHRVHRLQLLHSWQVSCRLHGVKGLHPEQIPRLFQVDQNVAWSAGFIFQMTLIYALYDQFSIRDSGSNSSGCSSSTSGTASHSDSRDCSESSSSSDSSSSCSSCSSCGGGGGD</sequence>
<feature type="compositionally biased region" description="Low complexity" evidence="1">
    <location>
        <begin position="232"/>
        <end position="245"/>
    </location>
</feature>
<feature type="region of interest" description="Disordered" evidence="1">
    <location>
        <begin position="232"/>
        <end position="276"/>
    </location>
</feature>
<keyword evidence="2" id="KW-0812">Transmembrane</keyword>
<keyword evidence="2" id="KW-0472">Membrane</keyword>